<proteinExistence type="predicted"/>
<keyword evidence="2" id="KW-1185">Reference proteome</keyword>
<evidence type="ECO:0008006" key="3">
    <source>
        <dbReference type="Google" id="ProtNLM"/>
    </source>
</evidence>
<comment type="caution">
    <text evidence="1">The sequence shown here is derived from an EMBL/GenBank/DDBJ whole genome shotgun (WGS) entry which is preliminary data.</text>
</comment>
<dbReference type="RefSeq" id="WP_344471905.1">
    <property type="nucleotide sequence ID" value="NZ_BAAASB010000001.1"/>
</dbReference>
<accession>A0ABW0AJ30</accession>
<organism evidence="1 2">
    <name type="scientific">Streptomyces amakusaensis</name>
    <dbReference type="NCBI Taxonomy" id="67271"/>
    <lineage>
        <taxon>Bacteria</taxon>
        <taxon>Bacillati</taxon>
        <taxon>Actinomycetota</taxon>
        <taxon>Actinomycetes</taxon>
        <taxon>Kitasatosporales</taxon>
        <taxon>Streptomycetaceae</taxon>
        <taxon>Streptomyces</taxon>
    </lineage>
</organism>
<dbReference type="EMBL" id="JBHSKP010000011">
    <property type="protein sequence ID" value="MFC5153760.1"/>
    <property type="molecule type" value="Genomic_DNA"/>
</dbReference>
<protein>
    <recommendedName>
        <fullName evidence="3">Acetyltransferase</fullName>
    </recommendedName>
</protein>
<name>A0ABW0AJ30_9ACTN</name>
<dbReference type="Proteomes" id="UP001596160">
    <property type="component" value="Unassembled WGS sequence"/>
</dbReference>
<reference evidence="2" key="1">
    <citation type="journal article" date="2019" name="Int. J. Syst. Evol. Microbiol.">
        <title>The Global Catalogue of Microorganisms (GCM) 10K type strain sequencing project: providing services to taxonomists for standard genome sequencing and annotation.</title>
        <authorList>
            <consortium name="The Broad Institute Genomics Platform"/>
            <consortium name="The Broad Institute Genome Sequencing Center for Infectious Disease"/>
            <person name="Wu L."/>
            <person name="Ma J."/>
        </authorList>
    </citation>
    <scope>NUCLEOTIDE SEQUENCE [LARGE SCALE GENOMIC DNA]</scope>
    <source>
        <strain evidence="2">PCU 266</strain>
    </source>
</reference>
<evidence type="ECO:0000313" key="1">
    <source>
        <dbReference type="EMBL" id="MFC5153760.1"/>
    </source>
</evidence>
<evidence type="ECO:0000313" key="2">
    <source>
        <dbReference type="Proteomes" id="UP001596160"/>
    </source>
</evidence>
<sequence length="61" mass="6818">MHAALIADAAEEHVLLNVRQDAEAARETYRAWGYRKAGETRPWDGAPVHDVMTLDPRSETA</sequence>
<gene>
    <name evidence="1" type="ORF">ACFPRH_18660</name>
</gene>